<feature type="binding site" evidence="8">
    <location>
        <position position="171"/>
    </location>
    <ligand>
        <name>NAD(+)</name>
        <dbReference type="ChEBI" id="CHEBI:57540"/>
    </ligand>
</feature>
<dbReference type="Gene3D" id="2.60.200.30">
    <property type="entry name" value="Probable inorganic polyphosphate/atp-NAD kinase, domain 2"/>
    <property type="match status" value="1"/>
</dbReference>
<keyword evidence="3 8" id="KW-0418">Kinase</keyword>
<reference evidence="9" key="1">
    <citation type="journal article" date="2020" name="Biotechnol. Biofuels">
        <title>New insights from the biogas microbiome by comprehensive genome-resolved metagenomics of nearly 1600 species originating from multiple anaerobic digesters.</title>
        <authorList>
            <person name="Campanaro S."/>
            <person name="Treu L."/>
            <person name="Rodriguez-R L.M."/>
            <person name="Kovalovszki A."/>
            <person name="Ziels R.M."/>
            <person name="Maus I."/>
            <person name="Zhu X."/>
            <person name="Kougias P.G."/>
            <person name="Basile A."/>
            <person name="Luo G."/>
            <person name="Schluter A."/>
            <person name="Konstantinidis K.T."/>
            <person name="Angelidaki I."/>
        </authorList>
    </citation>
    <scope>NUCLEOTIDE SEQUENCE</scope>
    <source>
        <strain evidence="9">AS06rmzACSIP_7</strain>
    </source>
</reference>
<dbReference type="InterPro" id="IPR016064">
    <property type="entry name" value="NAD/diacylglycerol_kinase_sf"/>
</dbReference>
<proteinExistence type="inferred from homology"/>
<dbReference type="PANTHER" id="PTHR20275:SF0">
    <property type="entry name" value="NAD KINASE"/>
    <property type="match status" value="1"/>
</dbReference>
<keyword evidence="2 8" id="KW-0547">Nucleotide-binding</keyword>
<keyword evidence="4 8" id="KW-0067">ATP-binding</keyword>
<comment type="function">
    <text evidence="8">Involved in the regulation of the intracellular balance of NAD and NADP, and is a key enzyme in the biosynthesis of NADP. Catalyzes specifically the phosphorylation on 2'-hydroxyl of the adenosine moiety of NAD to yield NADP.</text>
</comment>
<dbReference type="AlphaFoldDB" id="A0A971M362"/>
<keyword evidence="1 8" id="KW-0808">Transferase</keyword>
<feature type="binding site" evidence="8">
    <location>
        <begin position="69"/>
        <end position="70"/>
    </location>
    <ligand>
        <name>NAD(+)</name>
        <dbReference type="ChEBI" id="CHEBI:57540"/>
    </ligand>
</feature>
<keyword evidence="6 8" id="KW-0520">NAD</keyword>
<dbReference type="Proteomes" id="UP000777265">
    <property type="component" value="Unassembled WGS sequence"/>
</dbReference>
<dbReference type="GO" id="GO:0046872">
    <property type="term" value="F:metal ion binding"/>
    <property type="evidence" value="ECO:0007669"/>
    <property type="project" value="UniProtKB-UniRule"/>
</dbReference>
<dbReference type="SUPFAM" id="SSF111331">
    <property type="entry name" value="NAD kinase/diacylglycerol kinase-like"/>
    <property type="match status" value="1"/>
</dbReference>
<name>A0A971M362_9BACT</name>
<dbReference type="FunFam" id="2.60.200.30:FF:000009">
    <property type="entry name" value="Poly(P)/ATP NAD kinase"/>
    <property type="match status" value="1"/>
</dbReference>
<comment type="subcellular location">
    <subcellularLocation>
        <location evidence="8">Cytoplasm</location>
    </subcellularLocation>
</comment>
<evidence type="ECO:0000256" key="2">
    <source>
        <dbReference type="ARBA" id="ARBA00022741"/>
    </source>
</evidence>
<dbReference type="InterPro" id="IPR002504">
    <property type="entry name" value="NADK"/>
</dbReference>
<dbReference type="EMBL" id="JAAYEE010000052">
    <property type="protein sequence ID" value="NLW34449.1"/>
    <property type="molecule type" value="Genomic_DNA"/>
</dbReference>
<sequence length="286" mass="31290">MNSIRTIHVICKRKKKDAVSIAAAIIESCGRKIDVFVDEEAGRSLGYEKQVEIERIGEGANLIIVLGGDGTLLSIARQLRGKDVPILAVNLGGLGFLTEISPEELPDMLERVIKGDFAISKRIMLDVTVRRGGDKIFEFTVLNDAVIAKDALARIIDIETYVNDEYLTTYKADGLIVSTPTGSTGYSLAAGGPILHPSMRNIIVTPICPHMLTNRPIILSEDVTIKALLQAKDERVVLTLDGQIGFPLEFGDEVTARESSHAVSLIKSSSKGYFEILRTKLKWGER</sequence>
<dbReference type="Pfam" id="PF01513">
    <property type="entry name" value="NAD_kinase"/>
    <property type="match status" value="1"/>
</dbReference>
<protein>
    <recommendedName>
        <fullName evidence="8">NAD kinase</fullName>
        <ecNumber evidence="8">2.7.1.23</ecNumber>
    </recommendedName>
    <alternativeName>
        <fullName evidence="8">ATP-dependent NAD kinase</fullName>
    </alternativeName>
</protein>
<gene>
    <name evidence="8" type="primary">nadK</name>
    <name evidence="9" type="ORF">GXY80_03055</name>
</gene>
<dbReference type="GO" id="GO:0019674">
    <property type="term" value="P:NAD+ metabolic process"/>
    <property type="evidence" value="ECO:0007669"/>
    <property type="project" value="InterPro"/>
</dbReference>
<evidence type="ECO:0000256" key="6">
    <source>
        <dbReference type="ARBA" id="ARBA00023027"/>
    </source>
</evidence>
<organism evidence="9 10">
    <name type="scientific">Syntrophorhabdus aromaticivorans</name>
    <dbReference type="NCBI Taxonomy" id="328301"/>
    <lineage>
        <taxon>Bacteria</taxon>
        <taxon>Pseudomonadati</taxon>
        <taxon>Thermodesulfobacteriota</taxon>
        <taxon>Syntrophorhabdia</taxon>
        <taxon>Syntrophorhabdales</taxon>
        <taxon>Syntrophorhabdaceae</taxon>
        <taxon>Syntrophorhabdus</taxon>
    </lineage>
</organism>
<dbReference type="EC" id="2.7.1.23" evidence="8"/>
<dbReference type="Gene3D" id="3.40.50.10330">
    <property type="entry name" value="Probable inorganic polyphosphate/atp-NAD kinase, domain 1"/>
    <property type="match status" value="1"/>
</dbReference>
<dbReference type="Pfam" id="PF20143">
    <property type="entry name" value="NAD_kinase_C"/>
    <property type="match status" value="1"/>
</dbReference>
<evidence type="ECO:0000256" key="4">
    <source>
        <dbReference type="ARBA" id="ARBA00022840"/>
    </source>
</evidence>
<dbReference type="GO" id="GO:0006741">
    <property type="term" value="P:NADP+ biosynthetic process"/>
    <property type="evidence" value="ECO:0007669"/>
    <property type="project" value="UniProtKB-UniRule"/>
</dbReference>
<feature type="binding site" evidence="8">
    <location>
        <position position="243"/>
    </location>
    <ligand>
        <name>NAD(+)</name>
        <dbReference type="ChEBI" id="CHEBI:57540"/>
    </ligand>
</feature>
<evidence type="ECO:0000256" key="5">
    <source>
        <dbReference type="ARBA" id="ARBA00022857"/>
    </source>
</evidence>
<dbReference type="GO" id="GO:0051287">
    <property type="term" value="F:NAD binding"/>
    <property type="evidence" value="ECO:0007669"/>
    <property type="project" value="UniProtKB-ARBA"/>
</dbReference>
<feature type="active site" description="Proton acceptor" evidence="8">
    <location>
        <position position="69"/>
    </location>
</feature>
<dbReference type="GO" id="GO:0005524">
    <property type="term" value="F:ATP binding"/>
    <property type="evidence" value="ECO:0007669"/>
    <property type="project" value="UniProtKB-KW"/>
</dbReference>
<keyword evidence="8" id="KW-0963">Cytoplasm</keyword>
<reference evidence="9" key="2">
    <citation type="submission" date="2020-01" db="EMBL/GenBank/DDBJ databases">
        <authorList>
            <person name="Campanaro S."/>
        </authorList>
    </citation>
    <scope>NUCLEOTIDE SEQUENCE</scope>
    <source>
        <strain evidence="9">AS06rmzACSIP_7</strain>
    </source>
</reference>
<comment type="similarity">
    <text evidence="8">Belongs to the NAD kinase family.</text>
</comment>
<comment type="caution">
    <text evidence="8">Lacks conserved residue(s) required for the propagation of feature annotation.</text>
</comment>
<comment type="caution">
    <text evidence="9">The sequence shown here is derived from an EMBL/GenBank/DDBJ whole genome shotgun (WGS) entry which is preliminary data.</text>
</comment>
<evidence type="ECO:0000313" key="10">
    <source>
        <dbReference type="Proteomes" id="UP000777265"/>
    </source>
</evidence>
<evidence type="ECO:0000256" key="7">
    <source>
        <dbReference type="ARBA" id="ARBA00047925"/>
    </source>
</evidence>
<evidence type="ECO:0000313" key="9">
    <source>
        <dbReference type="EMBL" id="NLW34449.1"/>
    </source>
</evidence>
<keyword evidence="5 8" id="KW-0521">NADP</keyword>
<feature type="binding site" evidence="8">
    <location>
        <position position="154"/>
    </location>
    <ligand>
        <name>NAD(+)</name>
        <dbReference type="ChEBI" id="CHEBI:57540"/>
    </ligand>
</feature>
<dbReference type="GO" id="GO:0005737">
    <property type="term" value="C:cytoplasm"/>
    <property type="evidence" value="ECO:0007669"/>
    <property type="project" value="UniProtKB-SubCell"/>
</dbReference>
<feature type="binding site" evidence="8">
    <location>
        <position position="173"/>
    </location>
    <ligand>
        <name>NAD(+)</name>
        <dbReference type="ChEBI" id="CHEBI:57540"/>
    </ligand>
</feature>
<comment type="cofactor">
    <cofactor evidence="8">
        <name>a divalent metal cation</name>
        <dbReference type="ChEBI" id="CHEBI:60240"/>
    </cofactor>
</comment>
<accession>A0A971M362</accession>
<dbReference type="PANTHER" id="PTHR20275">
    <property type="entry name" value="NAD KINASE"/>
    <property type="match status" value="1"/>
</dbReference>
<dbReference type="HAMAP" id="MF_00361">
    <property type="entry name" value="NAD_kinase"/>
    <property type="match status" value="1"/>
</dbReference>
<evidence type="ECO:0000256" key="1">
    <source>
        <dbReference type="ARBA" id="ARBA00022679"/>
    </source>
</evidence>
<comment type="catalytic activity">
    <reaction evidence="7 8">
        <text>NAD(+) + ATP = ADP + NADP(+) + H(+)</text>
        <dbReference type="Rhea" id="RHEA:18629"/>
        <dbReference type="ChEBI" id="CHEBI:15378"/>
        <dbReference type="ChEBI" id="CHEBI:30616"/>
        <dbReference type="ChEBI" id="CHEBI:57540"/>
        <dbReference type="ChEBI" id="CHEBI:58349"/>
        <dbReference type="ChEBI" id="CHEBI:456216"/>
        <dbReference type="EC" id="2.7.1.23"/>
    </reaction>
</comment>
<evidence type="ECO:0000256" key="8">
    <source>
        <dbReference type="HAMAP-Rule" id="MF_00361"/>
    </source>
</evidence>
<dbReference type="InterPro" id="IPR017438">
    <property type="entry name" value="ATP-NAD_kinase_N"/>
</dbReference>
<evidence type="ECO:0000256" key="3">
    <source>
        <dbReference type="ARBA" id="ARBA00022777"/>
    </source>
</evidence>
<dbReference type="GO" id="GO:0003951">
    <property type="term" value="F:NAD+ kinase activity"/>
    <property type="evidence" value="ECO:0007669"/>
    <property type="project" value="UniProtKB-UniRule"/>
</dbReference>
<feature type="binding site" evidence="8">
    <location>
        <begin position="143"/>
        <end position="144"/>
    </location>
    <ligand>
        <name>NAD(+)</name>
        <dbReference type="ChEBI" id="CHEBI:57540"/>
    </ligand>
</feature>
<dbReference type="InterPro" id="IPR017437">
    <property type="entry name" value="ATP-NAD_kinase_PpnK-typ_C"/>
</dbReference>